<dbReference type="Proteomes" id="UP000694904">
    <property type="component" value="Chromosome 3"/>
</dbReference>
<dbReference type="RefSeq" id="XP_017857107.1">
    <property type="nucleotide sequence ID" value="XM_018001618.1"/>
</dbReference>
<accession>A0ABM1NQ71</accession>
<reference evidence="1" key="1">
    <citation type="journal article" date="1997" name="Nucleic Acids Res.">
        <title>tRNAscan-SE: a program for improved detection of transfer RNA genes in genomic sequence.</title>
        <authorList>
            <person name="Lowe T.M."/>
            <person name="Eddy S.R."/>
        </authorList>
    </citation>
    <scope>NUCLEOTIDE SEQUENCE [LARGE SCALE GENOMIC DNA]</scope>
</reference>
<gene>
    <name evidence="2" type="primary">LOC108609843</name>
</gene>
<dbReference type="SUPFAM" id="SSF52058">
    <property type="entry name" value="L domain-like"/>
    <property type="match status" value="1"/>
</dbReference>
<dbReference type="GeneID" id="108609843"/>
<keyword evidence="1" id="KW-1185">Reference proteome</keyword>
<reference evidence="1" key="2">
    <citation type="journal article" date="2016" name="G3 (Bethesda)">
        <title>Genome Evolution in Three Species of Cactophilic Drosophila.</title>
        <authorList>
            <person name="Sanchez-Flores A."/>
            <person name="Penazola F."/>
            <person name="Carpinteyro-Ponce J."/>
            <person name="Nazario-Yepiz N."/>
            <person name="Abreu-Goodger C."/>
            <person name="Machado C.A."/>
            <person name="Markow T.A."/>
        </authorList>
    </citation>
    <scope>NUCLEOTIDE SEQUENCE [LARGE SCALE GENOMIC DNA]</scope>
</reference>
<evidence type="ECO:0000313" key="2">
    <source>
        <dbReference type="RefSeq" id="XP_017857107.1"/>
    </source>
</evidence>
<dbReference type="InterPro" id="IPR032675">
    <property type="entry name" value="LRR_dom_sf"/>
</dbReference>
<evidence type="ECO:0000313" key="1">
    <source>
        <dbReference type="Proteomes" id="UP000694904"/>
    </source>
</evidence>
<organism evidence="1 2">
    <name type="scientific">Drosophila arizonae</name>
    <name type="common">Fruit fly</name>
    <dbReference type="NCBI Taxonomy" id="7263"/>
    <lineage>
        <taxon>Eukaryota</taxon>
        <taxon>Metazoa</taxon>
        <taxon>Ecdysozoa</taxon>
        <taxon>Arthropoda</taxon>
        <taxon>Hexapoda</taxon>
        <taxon>Insecta</taxon>
        <taxon>Pterygota</taxon>
        <taxon>Neoptera</taxon>
        <taxon>Endopterygota</taxon>
        <taxon>Diptera</taxon>
        <taxon>Brachycera</taxon>
        <taxon>Muscomorpha</taxon>
        <taxon>Ephydroidea</taxon>
        <taxon>Drosophilidae</taxon>
        <taxon>Drosophila</taxon>
    </lineage>
</organism>
<reference evidence="2" key="3">
    <citation type="submission" date="2025-08" db="UniProtKB">
        <authorList>
            <consortium name="RefSeq"/>
        </authorList>
    </citation>
    <scope>IDENTIFICATION</scope>
    <source>
        <tissue evidence="2">Whole organism</tissue>
    </source>
</reference>
<proteinExistence type="predicted"/>
<name>A0ABM1NQ71_DROAR</name>
<sequence>MENLNDDVQLRIINYLELLSQFRLWVASKDVAPRTYDNVIYAWQGKTSHKLQYRLFKEFDKLCGTLVEVDFIRAISPTVKHLELYRFNISNLTRWRGQCFPCMESLYYAVDFITHWEHNEALKLIVELFPKLKLLKSPSYINGKIIEKLTDLQILDLSESFLYFIEFDSINGILNLPKLQSFSFYTEPHETESIMNEIFERRGQDIRKFLANALDLRFLVNKGQCLKNLRLLTLCSAYYEKDEFESLVSNMPALEELNLVDCAYWQLESDLWRTVANCRSLKILGLSIEGIDEDFFDSSRLQMEYVLSNHLQPLILNFYQTDDDVSVPSILHALAFKYFNHSNLTYCFKQHRDIIICNYLTKIEFC</sequence>
<dbReference type="Gene3D" id="3.80.10.10">
    <property type="entry name" value="Ribonuclease Inhibitor"/>
    <property type="match status" value="1"/>
</dbReference>
<protein>
    <submittedName>
        <fullName evidence="2">Uncharacterized protein LOC108609843</fullName>
    </submittedName>
</protein>